<evidence type="ECO:0000256" key="2">
    <source>
        <dbReference type="ARBA" id="ARBA00022490"/>
    </source>
</evidence>
<dbReference type="InterPro" id="IPR015946">
    <property type="entry name" value="KH_dom-like_a/b"/>
</dbReference>
<proteinExistence type="inferred from homology"/>
<dbReference type="Pfam" id="PF13184">
    <property type="entry name" value="KH_NusA_1st"/>
    <property type="match status" value="1"/>
</dbReference>
<dbReference type="Pfam" id="PF00575">
    <property type="entry name" value="S1"/>
    <property type="match status" value="1"/>
</dbReference>
<dbReference type="CDD" id="cd02134">
    <property type="entry name" value="KH-II_NusA_rpt1"/>
    <property type="match status" value="1"/>
</dbReference>
<keyword evidence="3" id="KW-0889">Transcription antitermination</keyword>
<dbReference type="PANTHER" id="PTHR22648">
    <property type="entry name" value="TRANSCRIPTION TERMINATION FACTOR NUSA"/>
    <property type="match status" value="1"/>
</dbReference>
<dbReference type="GO" id="GO:0005829">
    <property type="term" value="C:cytosol"/>
    <property type="evidence" value="ECO:0007669"/>
    <property type="project" value="TreeGrafter"/>
</dbReference>
<dbReference type="InterPro" id="IPR003029">
    <property type="entry name" value="S1_domain"/>
</dbReference>
<evidence type="ECO:0000256" key="4">
    <source>
        <dbReference type="ARBA" id="ARBA00022884"/>
    </source>
</evidence>
<dbReference type="GO" id="GO:0003700">
    <property type="term" value="F:DNA-binding transcription factor activity"/>
    <property type="evidence" value="ECO:0007669"/>
    <property type="project" value="InterPro"/>
</dbReference>
<dbReference type="GO" id="GO:0003723">
    <property type="term" value="F:RNA binding"/>
    <property type="evidence" value="ECO:0007669"/>
    <property type="project" value="UniProtKB-KW"/>
</dbReference>
<dbReference type="InterPro" id="IPR010995">
    <property type="entry name" value="DNA_repair_Rad51/TF_NusA_a-hlx"/>
</dbReference>
<sequence length="536" mass="59716">MSSETSSLLEQIAREKGLDKSVLVDALKSAVEAAARKRMPLAKELHSEFNDDTGEVEIYVEKTVVQEVTQADEEISLDEAQAIAPEVELGEQVLVQQILGDYGRIAAQLAKQVILQKVREAEVELIYNDFIEKKGELINGIMQRQEHGDLIVDLGKAEGVLPRREQVFRETFNRGERIRAYILDVRKTSKNAMVILSRTHIGLIERLFEMEVPEISEGMVDIMGIVREPNGRTKIAVKTNDRDIDAVGACVGMRGMRVQSIVQELRGEKIDIVEFSEDPEVFIRNALSPAKVSRIIVNESERHMTIIVQDDQMSLAIGKKGQNVRLAAKLVKWRIDIKGQGESVDLGESSGLFAPKKPAEEVNFLDLIKDTKGLGEKIMAALFEGNVVSFEEALKREKKGLTKLPGIGPKKAEAIIELAEEHKPAPIIEPEEEVALVDEELEAAEPESEAVATEEEEIDEETVEEADEDDDDEDIPVDELVNIDNAVIETLKQNEFQTLEELSVTPLEDLLAISGIDEETAQSILDQAKQRIEELE</sequence>
<feature type="region of interest" description="Disordered" evidence="7">
    <location>
        <begin position="444"/>
        <end position="473"/>
    </location>
</feature>
<evidence type="ECO:0000313" key="9">
    <source>
        <dbReference type="EMBL" id="VAX28577.1"/>
    </source>
</evidence>
<dbReference type="InterPro" id="IPR012340">
    <property type="entry name" value="NA-bd_OB-fold"/>
</dbReference>
<dbReference type="SUPFAM" id="SSF69705">
    <property type="entry name" value="Transcription factor NusA, N-terminal domain"/>
    <property type="match status" value="1"/>
</dbReference>
<dbReference type="GO" id="GO:0006353">
    <property type="term" value="P:DNA-templated transcription termination"/>
    <property type="evidence" value="ECO:0007669"/>
    <property type="project" value="UniProtKB-KW"/>
</dbReference>
<dbReference type="GO" id="GO:0006281">
    <property type="term" value="P:DNA repair"/>
    <property type="evidence" value="ECO:0007669"/>
    <property type="project" value="InterPro"/>
</dbReference>
<dbReference type="AlphaFoldDB" id="A0A3B1DIX7"/>
<dbReference type="SMART" id="SM00322">
    <property type="entry name" value="KH"/>
    <property type="match status" value="2"/>
</dbReference>
<feature type="domain" description="S1 motif" evidence="8">
    <location>
        <begin position="135"/>
        <end position="199"/>
    </location>
</feature>
<evidence type="ECO:0000256" key="7">
    <source>
        <dbReference type="SAM" id="MobiDB-lite"/>
    </source>
</evidence>
<dbReference type="CDD" id="cd04455">
    <property type="entry name" value="S1_NusA"/>
    <property type="match status" value="1"/>
</dbReference>
<dbReference type="GO" id="GO:0031564">
    <property type="term" value="P:transcription antitermination"/>
    <property type="evidence" value="ECO:0007669"/>
    <property type="project" value="UniProtKB-KW"/>
</dbReference>
<dbReference type="HAMAP" id="MF_00945_B">
    <property type="entry name" value="NusA_B"/>
    <property type="match status" value="1"/>
</dbReference>
<dbReference type="SMART" id="SM00316">
    <property type="entry name" value="S1"/>
    <property type="match status" value="1"/>
</dbReference>
<dbReference type="InterPro" id="IPR003583">
    <property type="entry name" value="Hlx-hairpin-Hlx_DNA-bd_motif"/>
</dbReference>
<dbReference type="InterPro" id="IPR025249">
    <property type="entry name" value="TF_NusA_KH_1st"/>
</dbReference>
<gene>
    <name evidence="9" type="ORF">MNBD_NITROSPINAE05-1120</name>
</gene>
<evidence type="ECO:0000256" key="5">
    <source>
        <dbReference type="ARBA" id="ARBA00023015"/>
    </source>
</evidence>
<evidence type="ECO:0000256" key="3">
    <source>
        <dbReference type="ARBA" id="ARBA00022814"/>
    </source>
</evidence>
<dbReference type="FunFam" id="3.30.300.20:FF:000005">
    <property type="entry name" value="Transcription termination/antitermination protein NusA"/>
    <property type="match status" value="1"/>
</dbReference>
<dbReference type="InterPro" id="IPR009019">
    <property type="entry name" value="KH_sf_prok-type"/>
</dbReference>
<dbReference type="Gene3D" id="1.10.150.20">
    <property type="entry name" value="5' to 3' exonuclease, C-terminal subdomain"/>
    <property type="match status" value="2"/>
</dbReference>
<dbReference type="PANTHER" id="PTHR22648:SF0">
    <property type="entry name" value="TRANSCRIPTION TERMINATION_ANTITERMINATION PROTEIN NUSA"/>
    <property type="match status" value="1"/>
</dbReference>
<keyword evidence="6" id="KW-0804">Transcription</keyword>
<dbReference type="CDD" id="cd22529">
    <property type="entry name" value="KH-II_NusA_rpt2"/>
    <property type="match status" value="1"/>
</dbReference>
<dbReference type="Pfam" id="PF26594">
    <property type="entry name" value="KH_NusA_2nd"/>
    <property type="match status" value="1"/>
</dbReference>
<keyword evidence="5" id="KW-0805">Transcription regulation</keyword>
<dbReference type="Gene3D" id="2.40.50.140">
    <property type="entry name" value="Nucleic acid-binding proteins"/>
    <property type="match status" value="1"/>
</dbReference>
<dbReference type="InterPro" id="IPR013735">
    <property type="entry name" value="TF_NusA_N"/>
</dbReference>
<organism evidence="9">
    <name type="scientific">hydrothermal vent metagenome</name>
    <dbReference type="NCBI Taxonomy" id="652676"/>
    <lineage>
        <taxon>unclassified sequences</taxon>
        <taxon>metagenomes</taxon>
        <taxon>ecological metagenomes</taxon>
    </lineage>
</organism>
<reference evidence="9" key="1">
    <citation type="submission" date="2018-06" db="EMBL/GenBank/DDBJ databases">
        <authorList>
            <person name="Zhirakovskaya E."/>
        </authorList>
    </citation>
    <scope>NUCLEOTIDE SEQUENCE</scope>
</reference>
<dbReference type="SUPFAM" id="SSF47794">
    <property type="entry name" value="Rad51 N-terminal domain-like"/>
    <property type="match status" value="2"/>
</dbReference>
<evidence type="ECO:0000259" key="8">
    <source>
        <dbReference type="PROSITE" id="PS50126"/>
    </source>
</evidence>
<accession>A0A3B1DIX7</accession>
<dbReference type="SMART" id="SM00278">
    <property type="entry name" value="HhH1"/>
    <property type="match status" value="3"/>
</dbReference>
<dbReference type="Gene3D" id="3.30.1480.10">
    <property type="entry name" value="NusA, N-terminal domain"/>
    <property type="match status" value="1"/>
</dbReference>
<dbReference type="EMBL" id="UOGG01000061">
    <property type="protein sequence ID" value="VAX28577.1"/>
    <property type="molecule type" value="Genomic_DNA"/>
</dbReference>
<dbReference type="Pfam" id="PF08529">
    <property type="entry name" value="NusA_N"/>
    <property type="match status" value="1"/>
</dbReference>
<evidence type="ECO:0000256" key="1">
    <source>
        <dbReference type="ARBA" id="ARBA00022472"/>
    </source>
</evidence>
<name>A0A3B1DIX7_9ZZZZ</name>
<dbReference type="GO" id="GO:0000166">
    <property type="term" value="F:nucleotide binding"/>
    <property type="evidence" value="ECO:0007669"/>
    <property type="project" value="InterPro"/>
</dbReference>
<dbReference type="NCBIfam" id="TIGR01953">
    <property type="entry name" value="NusA"/>
    <property type="match status" value="1"/>
</dbReference>
<dbReference type="InterPro" id="IPR030842">
    <property type="entry name" value="TF_NusA_bacterial"/>
</dbReference>
<evidence type="ECO:0000256" key="6">
    <source>
        <dbReference type="ARBA" id="ARBA00023163"/>
    </source>
</evidence>
<dbReference type="InterPro" id="IPR036555">
    <property type="entry name" value="NusA_N_sf"/>
</dbReference>
<dbReference type="Gene3D" id="3.30.300.20">
    <property type="match status" value="2"/>
</dbReference>
<dbReference type="Pfam" id="PF14520">
    <property type="entry name" value="HHH_5"/>
    <property type="match status" value="2"/>
</dbReference>
<dbReference type="SUPFAM" id="SSF50249">
    <property type="entry name" value="Nucleic acid-binding proteins"/>
    <property type="match status" value="1"/>
</dbReference>
<dbReference type="InterPro" id="IPR058582">
    <property type="entry name" value="KH_NusA_2nd"/>
</dbReference>
<dbReference type="FunFam" id="3.30.300.20:FF:000002">
    <property type="entry name" value="Transcription termination/antitermination protein NusA"/>
    <property type="match status" value="1"/>
</dbReference>
<dbReference type="PROSITE" id="PS50126">
    <property type="entry name" value="S1"/>
    <property type="match status" value="1"/>
</dbReference>
<dbReference type="SUPFAM" id="SSF54814">
    <property type="entry name" value="Prokaryotic type KH domain (KH-domain type II)"/>
    <property type="match status" value="2"/>
</dbReference>
<keyword evidence="2" id="KW-0963">Cytoplasm</keyword>
<dbReference type="InterPro" id="IPR010213">
    <property type="entry name" value="TF_NusA"/>
</dbReference>
<keyword evidence="4" id="KW-0694">RNA-binding</keyword>
<keyword evidence="1" id="KW-0806">Transcription termination</keyword>
<dbReference type="GO" id="GO:0003677">
    <property type="term" value="F:DNA binding"/>
    <property type="evidence" value="ECO:0007669"/>
    <property type="project" value="InterPro"/>
</dbReference>
<protein>
    <submittedName>
        <fullName evidence="9">Transcription termination protein NusA</fullName>
    </submittedName>
</protein>
<dbReference type="InterPro" id="IPR004087">
    <property type="entry name" value="KH_dom"/>
</dbReference>